<evidence type="ECO:0000256" key="6">
    <source>
        <dbReference type="ARBA" id="ARBA00023242"/>
    </source>
</evidence>
<gene>
    <name evidence="8" type="ORF">PROQFM164_S02g000564</name>
</gene>
<dbReference type="PROSITE" id="PS00463">
    <property type="entry name" value="ZN2_CY6_FUNGAL_1"/>
    <property type="match status" value="1"/>
</dbReference>
<dbReference type="CDD" id="cd12148">
    <property type="entry name" value="fungal_TF_MHR"/>
    <property type="match status" value="1"/>
</dbReference>
<accession>W6Q281</accession>
<sequence>MNPRSLSSRPFKSIFAIMQVGSAAPNACFLCHSQKRKCDRQIPGCSRCVSNNVPCQYTSCATQENPSHQPLQPITCTQDHDHWSLIIHKSLYYLDQPYIGTCRKKSIDIGFTSYMFDILASLNLRLENVIGCYERCMHQWLPFIHPIFLAQRVASLRDEPCAELASLILHILLVNPPNVPELSQLTEIIPLYVVCKKIFSLLHTYRQDHLATMQSGLLLAIYEQGSGLHSDSYTTLSCCVNLGFATGLHRLRQNSSVFEEERKRVWWSIYLLDRLFYHFDESSGRTLLVQSSQSGHELPVDDELWSNHTGVGPWDPEIKLLSDAMGTTIPGFAQQIEAVYFLEQVVQLTEIHPVSMMEMTDYDFWRIESLIRKHTVDVLNSSGKDWERPYRAIIILLLALIELHKKRLMCLGSVPGRQNNVRESSIAALEMALNITRDITCMDDILSISKMPLAAVFLLQKAGTVAAWLEKHFNHMTEVLQPVTESLERASKRWIIASRISRELSAVGGISMNV</sequence>
<dbReference type="Proteomes" id="UP000030686">
    <property type="component" value="Unassembled WGS sequence"/>
</dbReference>
<dbReference type="STRING" id="1365484.W6Q281"/>
<evidence type="ECO:0000256" key="1">
    <source>
        <dbReference type="ARBA" id="ARBA00004123"/>
    </source>
</evidence>
<dbReference type="InterPro" id="IPR050815">
    <property type="entry name" value="TF_fung"/>
</dbReference>
<evidence type="ECO:0000313" key="9">
    <source>
        <dbReference type="Proteomes" id="UP000030686"/>
    </source>
</evidence>
<evidence type="ECO:0000256" key="3">
    <source>
        <dbReference type="ARBA" id="ARBA00023015"/>
    </source>
</evidence>
<dbReference type="CDD" id="cd00067">
    <property type="entry name" value="GAL4"/>
    <property type="match status" value="1"/>
</dbReference>
<dbReference type="InterPro" id="IPR036864">
    <property type="entry name" value="Zn2-C6_fun-type_DNA-bd_sf"/>
</dbReference>
<dbReference type="OrthoDB" id="4216928at2759"/>
<keyword evidence="9" id="KW-1185">Reference proteome</keyword>
<dbReference type="InterPro" id="IPR001138">
    <property type="entry name" value="Zn2Cys6_DnaBD"/>
</dbReference>
<protein>
    <submittedName>
        <fullName evidence="8">Zn(2)-C6 fungal-type DNA-binding domain</fullName>
    </submittedName>
</protein>
<dbReference type="InterPro" id="IPR007219">
    <property type="entry name" value="XnlR_reg_dom"/>
</dbReference>
<evidence type="ECO:0000313" key="8">
    <source>
        <dbReference type="EMBL" id="CDM30415.1"/>
    </source>
</evidence>
<dbReference type="GO" id="GO:0006351">
    <property type="term" value="P:DNA-templated transcription"/>
    <property type="evidence" value="ECO:0007669"/>
    <property type="project" value="InterPro"/>
</dbReference>
<dbReference type="OMA" id="ERYFETM"/>
<dbReference type="Gene3D" id="4.10.240.10">
    <property type="entry name" value="Zn(2)-C6 fungal-type DNA-binding domain"/>
    <property type="match status" value="1"/>
</dbReference>
<organism evidence="8 9">
    <name type="scientific">Penicillium roqueforti (strain FM164)</name>
    <dbReference type="NCBI Taxonomy" id="1365484"/>
    <lineage>
        <taxon>Eukaryota</taxon>
        <taxon>Fungi</taxon>
        <taxon>Dikarya</taxon>
        <taxon>Ascomycota</taxon>
        <taxon>Pezizomycotina</taxon>
        <taxon>Eurotiomycetes</taxon>
        <taxon>Eurotiomycetidae</taxon>
        <taxon>Eurotiales</taxon>
        <taxon>Aspergillaceae</taxon>
        <taxon>Penicillium</taxon>
    </lineage>
</organism>
<dbReference type="Pfam" id="PF04082">
    <property type="entry name" value="Fungal_trans"/>
    <property type="match status" value="1"/>
</dbReference>
<dbReference type="GO" id="GO:0003677">
    <property type="term" value="F:DNA binding"/>
    <property type="evidence" value="ECO:0007669"/>
    <property type="project" value="UniProtKB-KW"/>
</dbReference>
<dbReference type="PANTHER" id="PTHR47338">
    <property type="entry name" value="ZN(II)2CYS6 TRANSCRIPTION FACTOR (EUROFUNG)-RELATED"/>
    <property type="match status" value="1"/>
</dbReference>
<dbReference type="SMART" id="SM00066">
    <property type="entry name" value="GAL4"/>
    <property type="match status" value="1"/>
</dbReference>
<dbReference type="PANTHER" id="PTHR47338:SF20">
    <property type="entry name" value="ZN(II)2CYS6 TRANSCRIPTION FACTOR (EUROFUNG)"/>
    <property type="match status" value="1"/>
</dbReference>
<evidence type="ECO:0000256" key="4">
    <source>
        <dbReference type="ARBA" id="ARBA00023125"/>
    </source>
</evidence>
<evidence type="ECO:0000259" key="7">
    <source>
        <dbReference type="PROSITE" id="PS50048"/>
    </source>
</evidence>
<evidence type="ECO:0000256" key="5">
    <source>
        <dbReference type="ARBA" id="ARBA00023163"/>
    </source>
</evidence>
<keyword evidence="5" id="KW-0804">Transcription</keyword>
<dbReference type="PROSITE" id="PS50048">
    <property type="entry name" value="ZN2_CY6_FUNGAL_2"/>
    <property type="match status" value="1"/>
</dbReference>
<keyword evidence="3" id="KW-0805">Transcription regulation</keyword>
<evidence type="ECO:0000256" key="2">
    <source>
        <dbReference type="ARBA" id="ARBA00022723"/>
    </source>
</evidence>
<proteinExistence type="predicted"/>
<keyword evidence="4 8" id="KW-0238">DNA-binding</keyword>
<dbReference type="SUPFAM" id="SSF57701">
    <property type="entry name" value="Zn2/Cys6 DNA-binding domain"/>
    <property type="match status" value="1"/>
</dbReference>
<name>W6Q281_PENRF</name>
<dbReference type="GO" id="GO:0000981">
    <property type="term" value="F:DNA-binding transcription factor activity, RNA polymerase II-specific"/>
    <property type="evidence" value="ECO:0007669"/>
    <property type="project" value="InterPro"/>
</dbReference>
<dbReference type="EMBL" id="HG792016">
    <property type="protein sequence ID" value="CDM30415.1"/>
    <property type="molecule type" value="Genomic_DNA"/>
</dbReference>
<dbReference type="GO" id="GO:0005634">
    <property type="term" value="C:nucleus"/>
    <property type="evidence" value="ECO:0007669"/>
    <property type="project" value="UniProtKB-SubCell"/>
</dbReference>
<dbReference type="GO" id="GO:0008270">
    <property type="term" value="F:zinc ion binding"/>
    <property type="evidence" value="ECO:0007669"/>
    <property type="project" value="InterPro"/>
</dbReference>
<comment type="subcellular location">
    <subcellularLocation>
        <location evidence="1">Nucleus</location>
    </subcellularLocation>
</comment>
<reference evidence="8" key="1">
    <citation type="journal article" date="2014" name="Nat. Commun.">
        <title>Multiple recent horizontal transfers of a large genomic region in cheese making fungi.</title>
        <authorList>
            <person name="Cheeseman K."/>
            <person name="Ropars J."/>
            <person name="Renault P."/>
            <person name="Dupont J."/>
            <person name="Gouzy J."/>
            <person name="Branca A."/>
            <person name="Abraham A.L."/>
            <person name="Ceppi M."/>
            <person name="Conseiller E."/>
            <person name="Debuchy R."/>
            <person name="Malagnac F."/>
            <person name="Goarin A."/>
            <person name="Silar P."/>
            <person name="Lacoste S."/>
            <person name="Sallet E."/>
            <person name="Bensimon A."/>
            <person name="Giraud T."/>
            <person name="Brygoo Y."/>
        </authorList>
    </citation>
    <scope>NUCLEOTIDE SEQUENCE [LARGE SCALE GENOMIC DNA]</scope>
    <source>
        <strain evidence="8">FM164</strain>
    </source>
</reference>
<keyword evidence="6" id="KW-0539">Nucleus</keyword>
<dbReference type="Pfam" id="PF00172">
    <property type="entry name" value="Zn_clus"/>
    <property type="match status" value="1"/>
</dbReference>
<feature type="domain" description="Zn(2)-C6 fungal-type" evidence="7">
    <location>
        <begin position="27"/>
        <end position="57"/>
    </location>
</feature>
<dbReference type="AlphaFoldDB" id="W6Q281"/>
<keyword evidence="2" id="KW-0479">Metal-binding</keyword>